<dbReference type="InterPro" id="IPR001670">
    <property type="entry name" value="ADH_Fe/GldA"/>
</dbReference>
<dbReference type="SUPFAM" id="SSF56796">
    <property type="entry name" value="Dehydroquinate synthase-like"/>
    <property type="match status" value="1"/>
</dbReference>
<dbReference type="GO" id="GO:0046872">
    <property type="term" value="F:metal ion binding"/>
    <property type="evidence" value="ECO:0007669"/>
    <property type="project" value="InterPro"/>
</dbReference>
<dbReference type="Gene3D" id="3.40.50.1970">
    <property type="match status" value="1"/>
</dbReference>
<dbReference type="InterPro" id="IPR056798">
    <property type="entry name" value="ADH_Fe_C"/>
</dbReference>
<organism evidence="4 5">
    <name type="scientific">Extibacter muris</name>
    <dbReference type="NCBI Taxonomy" id="1796622"/>
    <lineage>
        <taxon>Bacteria</taxon>
        <taxon>Bacillati</taxon>
        <taxon>Bacillota</taxon>
        <taxon>Clostridia</taxon>
        <taxon>Lachnospirales</taxon>
        <taxon>Lachnospiraceae</taxon>
        <taxon>Extibacter</taxon>
    </lineage>
</organism>
<comment type="caution">
    <text evidence="4">The sequence shown here is derived from an EMBL/GenBank/DDBJ whole genome shotgun (WGS) entry which is preliminary data.</text>
</comment>
<dbReference type="GO" id="GO:1990362">
    <property type="term" value="F:butanol dehydrogenase (NAD+) activity"/>
    <property type="evidence" value="ECO:0007669"/>
    <property type="project" value="InterPro"/>
</dbReference>
<dbReference type="Pfam" id="PF00465">
    <property type="entry name" value="Fe-ADH"/>
    <property type="match status" value="1"/>
</dbReference>
<proteinExistence type="predicted"/>
<evidence type="ECO:0000259" key="2">
    <source>
        <dbReference type="Pfam" id="PF00465"/>
    </source>
</evidence>
<feature type="domain" description="Fe-containing alcohol dehydrogenase-like C-terminal" evidence="3">
    <location>
        <begin position="192"/>
        <end position="391"/>
    </location>
</feature>
<dbReference type="GO" id="GO:0008106">
    <property type="term" value="F:alcohol dehydrogenase (NADP+) activity"/>
    <property type="evidence" value="ECO:0007669"/>
    <property type="project" value="TreeGrafter"/>
</dbReference>
<dbReference type="InterPro" id="IPR044731">
    <property type="entry name" value="BDH-like"/>
</dbReference>
<dbReference type="Gene3D" id="1.20.1090.10">
    <property type="entry name" value="Dehydroquinate synthase-like - alpha domain"/>
    <property type="match status" value="1"/>
</dbReference>
<feature type="domain" description="Alcohol dehydrogenase iron-type/glycerol dehydrogenase GldA" evidence="2">
    <location>
        <begin position="9"/>
        <end position="179"/>
    </location>
</feature>
<dbReference type="GO" id="GO:0005829">
    <property type="term" value="C:cytosol"/>
    <property type="evidence" value="ECO:0007669"/>
    <property type="project" value="TreeGrafter"/>
</dbReference>
<dbReference type="Pfam" id="PF25137">
    <property type="entry name" value="ADH_Fe_C"/>
    <property type="match status" value="1"/>
</dbReference>
<evidence type="ECO:0000259" key="3">
    <source>
        <dbReference type="Pfam" id="PF25137"/>
    </source>
</evidence>
<dbReference type="GO" id="GO:1990002">
    <property type="term" value="F:methylglyoxal reductase (NADPH) (acetol producing) activity"/>
    <property type="evidence" value="ECO:0007669"/>
    <property type="project" value="TreeGrafter"/>
</dbReference>
<dbReference type="EMBL" id="SMMX01000001">
    <property type="protein sequence ID" value="TDA23482.1"/>
    <property type="molecule type" value="Genomic_DNA"/>
</dbReference>
<keyword evidence="1" id="KW-0560">Oxidoreductase</keyword>
<gene>
    <name evidence="4" type="ORF">E1963_01755</name>
</gene>
<dbReference type="FunFam" id="3.40.50.1970:FF:000003">
    <property type="entry name" value="Alcohol dehydrogenase, iron-containing"/>
    <property type="match status" value="1"/>
</dbReference>
<reference evidence="4 5" key="1">
    <citation type="journal article" date="2016" name="Nat. Microbiol.">
        <title>The Mouse Intestinal Bacterial Collection (miBC) provides host-specific insight into cultured diversity and functional potential of the gut microbiota.</title>
        <authorList>
            <person name="Lagkouvardos I."/>
            <person name="Pukall R."/>
            <person name="Abt B."/>
            <person name="Foesel B.U."/>
            <person name="Meier-Kolthoff J.P."/>
            <person name="Kumar N."/>
            <person name="Bresciani A."/>
            <person name="Martinez I."/>
            <person name="Just S."/>
            <person name="Ziegler C."/>
            <person name="Brugiroux S."/>
            <person name="Garzetti D."/>
            <person name="Wenning M."/>
            <person name="Bui T.P."/>
            <person name="Wang J."/>
            <person name="Hugenholtz F."/>
            <person name="Plugge C.M."/>
            <person name="Peterson D.A."/>
            <person name="Hornef M.W."/>
            <person name="Baines J.F."/>
            <person name="Smidt H."/>
            <person name="Walter J."/>
            <person name="Kristiansen K."/>
            <person name="Nielsen H.B."/>
            <person name="Haller D."/>
            <person name="Overmann J."/>
            <person name="Stecher B."/>
            <person name="Clavel T."/>
        </authorList>
    </citation>
    <scope>NUCLEOTIDE SEQUENCE [LARGE SCALE GENOMIC DNA]</scope>
    <source>
        <strain evidence="4 5">DSM 28560</strain>
    </source>
</reference>
<dbReference type="Proteomes" id="UP000295710">
    <property type="component" value="Unassembled WGS sequence"/>
</dbReference>
<protein>
    <submittedName>
        <fullName evidence="4">Iron-containing alcohol dehydrogenase</fullName>
    </submittedName>
</protein>
<evidence type="ECO:0000256" key="1">
    <source>
        <dbReference type="ARBA" id="ARBA00023002"/>
    </source>
</evidence>
<dbReference type="RefSeq" id="WP_132274440.1">
    <property type="nucleotide sequence ID" value="NZ_JAOBST010000084.1"/>
</dbReference>
<evidence type="ECO:0000313" key="4">
    <source>
        <dbReference type="EMBL" id="TDA23482.1"/>
    </source>
</evidence>
<dbReference type="PANTHER" id="PTHR43633:SF1">
    <property type="entry name" value="ALCOHOL DEHYDROGENASE YQHD"/>
    <property type="match status" value="1"/>
</dbReference>
<sequence>MHSFVQYTPTEIVFGKDAERETGRLAKKWGAARVLIVYGGGSAVRSGLLDTIKMELDEEGIGYDELAGVQPNPRVSLAREGVRKAIALEADLILAVGGGSVIDTAKAVAIGAANPETDIWEFWEGRKKVERSMPVGTVLTISAAGSEMSDSSVLTNEETGRKCGVSSDLNRPKFAVMNPELTYSLPKYQLACGIVDIYMHTLERYFTQVGGNRMTDEIAEGLLRTVIEFGQKAYADQTDYEAMSEIMWCGSLSHNGITGLGRPRDFANHKLGHELSAMFDETHGATLSAVWGSWARYVYRLDVPRFAHYGKAVWGMEYEEEEEAALAAIEKTEEFFRSLQVATCIGELKTGVLPDETLKKLAQNATKGNTIRLGSFKELDAHDAYEIYKAANHG</sequence>
<evidence type="ECO:0000313" key="5">
    <source>
        <dbReference type="Proteomes" id="UP000295710"/>
    </source>
</evidence>
<name>A0A4R4FIB7_9FIRM</name>
<dbReference type="CDD" id="cd08187">
    <property type="entry name" value="BDH"/>
    <property type="match status" value="1"/>
</dbReference>
<keyword evidence="5" id="KW-1185">Reference proteome</keyword>
<dbReference type="PANTHER" id="PTHR43633">
    <property type="entry name" value="ALCOHOL DEHYDROGENASE YQHD"/>
    <property type="match status" value="1"/>
</dbReference>
<dbReference type="AlphaFoldDB" id="A0A4R4FIB7"/>
<accession>A0A4R4FIB7</accession>